<organism evidence="3 4">
    <name type="scientific">Agrobacterium larrymoorei</name>
    <dbReference type="NCBI Taxonomy" id="160699"/>
    <lineage>
        <taxon>Bacteria</taxon>
        <taxon>Pseudomonadati</taxon>
        <taxon>Pseudomonadota</taxon>
        <taxon>Alphaproteobacteria</taxon>
        <taxon>Hyphomicrobiales</taxon>
        <taxon>Rhizobiaceae</taxon>
        <taxon>Rhizobium/Agrobacterium group</taxon>
        <taxon>Agrobacterium</taxon>
    </lineage>
</organism>
<feature type="compositionally biased region" description="Basic residues" evidence="2">
    <location>
        <begin position="12"/>
        <end position="22"/>
    </location>
</feature>
<reference evidence="3 4" key="1">
    <citation type="submission" date="2023-07" db="EMBL/GenBank/DDBJ databases">
        <title>Functional and genomic diversity of the sorghum phyllosphere microbiome.</title>
        <authorList>
            <person name="Shade A."/>
        </authorList>
    </citation>
    <scope>NUCLEOTIDE SEQUENCE [LARGE SCALE GENOMIC DNA]</scope>
    <source>
        <strain evidence="3 4">SORGH_AS_1126</strain>
    </source>
</reference>
<dbReference type="EMBL" id="JAUTBL010000002">
    <property type="protein sequence ID" value="MDQ1187176.1"/>
    <property type="molecule type" value="Genomic_DNA"/>
</dbReference>
<dbReference type="PANTHER" id="PTHR36512">
    <property type="entry name" value="D-AMINOPEPTIDASE"/>
    <property type="match status" value="1"/>
</dbReference>
<dbReference type="Proteomes" id="UP001224781">
    <property type="component" value="Unassembled WGS sequence"/>
</dbReference>
<feature type="region of interest" description="Disordered" evidence="2">
    <location>
        <begin position="1"/>
        <end position="39"/>
    </location>
</feature>
<dbReference type="Pfam" id="PF03576">
    <property type="entry name" value="Peptidase_S58"/>
    <property type="match status" value="1"/>
</dbReference>
<comment type="similarity">
    <text evidence="1">Belongs to the peptidase S58 family.</text>
</comment>
<accession>A0ABU0UQN3</accession>
<protein>
    <submittedName>
        <fullName evidence="3">L-aminopeptidase/D-esterase-like protein</fullName>
    </submittedName>
</protein>
<dbReference type="SUPFAM" id="SSF56266">
    <property type="entry name" value="DmpA/ArgJ-like"/>
    <property type="match status" value="1"/>
</dbReference>
<name>A0ABU0UQN3_9HYPH</name>
<comment type="caution">
    <text evidence="3">The sequence shown here is derived from an EMBL/GenBank/DDBJ whole genome shotgun (WGS) entry which is preliminary data.</text>
</comment>
<sequence length="375" mass="38144">MSGRTEGGAVRRGAHVVPRHPKPAIDNTSPQRDTGMTTEGMPPLHNLLTDIDGVAVGHATDLALGSGVTAIVFDEPAIASGSVLGGAPGGRDTALLDPSMTVEAVDAFVLSGGSAYGLDAAGGVQAGLRQAGRGFPVGNTRVPIVPQAILMDLLNGGNKDWGLHSPYRDMGYEAFKAASHEPFALGTVGAGTGASTATVKGGLGSASAKTSSGITIAAIVAVNAMGTATVGTTRHFWAAPFERQSEFGGLGLPAQFTESDTALRFKGMRPIATTIGAVVTDAVLTKAQAHRLSILAHDGLARAVLPSHLSGDGDTMFAAATGRRPLSQPSDFAELCHLATLVMARAIARGVFEASALPHEGAQSSWQARFGAAQP</sequence>
<evidence type="ECO:0000256" key="2">
    <source>
        <dbReference type="SAM" id="MobiDB-lite"/>
    </source>
</evidence>
<dbReference type="Gene3D" id="3.60.70.12">
    <property type="entry name" value="L-amino peptidase D-ALA esterase/amidase"/>
    <property type="match status" value="1"/>
</dbReference>
<gene>
    <name evidence="3" type="ORF">QE408_004319</name>
</gene>
<evidence type="ECO:0000256" key="1">
    <source>
        <dbReference type="ARBA" id="ARBA00007068"/>
    </source>
</evidence>
<dbReference type="CDD" id="cd02252">
    <property type="entry name" value="nylC_like"/>
    <property type="match status" value="1"/>
</dbReference>
<evidence type="ECO:0000313" key="3">
    <source>
        <dbReference type="EMBL" id="MDQ1187176.1"/>
    </source>
</evidence>
<dbReference type="InterPro" id="IPR005321">
    <property type="entry name" value="Peptidase_S58_DmpA"/>
</dbReference>
<keyword evidence="4" id="KW-1185">Reference proteome</keyword>
<proteinExistence type="inferred from homology"/>
<evidence type="ECO:0000313" key="4">
    <source>
        <dbReference type="Proteomes" id="UP001224781"/>
    </source>
</evidence>
<dbReference type="InterPro" id="IPR016117">
    <property type="entry name" value="ArgJ-like_dom_sf"/>
</dbReference>
<feature type="compositionally biased region" description="Polar residues" evidence="2">
    <location>
        <begin position="26"/>
        <end position="37"/>
    </location>
</feature>
<dbReference type="PANTHER" id="PTHR36512:SF3">
    <property type="entry name" value="BLR5678 PROTEIN"/>
    <property type="match status" value="1"/>
</dbReference>